<reference evidence="1 2" key="1">
    <citation type="submission" date="2021-06" db="EMBL/GenBank/DDBJ databases">
        <authorList>
            <person name="Palmer J.M."/>
        </authorList>
    </citation>
    <scope>NUCLEOTIDE SEQUENCE [LARGE SCALE GENOMIC DNA]</scope>
    <source>
        <strain evidence="1 2">GA_2019</strain>
        <tissue evidence="1">Muscle</tissue>
    </source>
</reference>
<dbReference type="Pfam" id="PF00400">
    <property type="entry name" value="WD40"/>
    <property type="match status" value="1"/>
</dbReference>
<dbReference type="InterPro" id="IPR036322">
    <property type="entry name" value="WD40_repeat_dom_sf"/>
</dbReference>
<gene>
    <name evidence="1" type="ORF">GOODEAATRI_002588</name>
</gene>
<protein>
    <submittedName>
        <fullName evidence="1">Uncharacterized protein</fullName>
    </submittedName>
</protein>
<dbReference type="PANTHER" id="PTHR13950">
    <property type="entry name" value="RABCONNECTIN-RELATED"/>
    <property type="match status" value="1"/>
</dbReference>
<dbReference type="SUPFAM" id="SSF50978">
    <property type="entry name" value="WD40 repeat-like"/>
    <property type="match status" value="1"/>
</dbReference>
<dbReference type="Gene3D" id="2.130.10.10">
    <property type="entry name" value="YVTN repeat-like/Quinoprotein amine dehydrogenase"/>
    <property type="match status" value="1"/>
</dbReference>
<accession>A0ABV0P103</accession>
<dbReference type="PANTHER" id="PTHR13950:SF12">
    <property type="entry name" value="DMX-LIKE PROTEIN 1"/>
    <property type="match status" value="1"/>
</dbReference>
<proteinExistence type="predicted"/>
<name>A0ABV0P103_9TELE</name>
<dbReference type="EMBL" id="JAHRIO010060063">
    <property type="protein sequence ID" value="MEQ2177349.1"/>
    <property type="molecule type" value="Genomic_DNA"/>
</dbReference>
<keyword evidence="2" id="KW-1185">Reference proteome</keyword>
<dbReference type="Proteomes" id="UP001476798">
    <property type="component" value="Unassembled WGS sequence"/>
</dbReference>
<dbReference type="InterPro" id="IPR052208">
    <property type="entry name" value="DmX-like/RAVE_component"/>
</dbReference>
<dbReference type="InterPro" id="IPR015943">
    <property type="entry name" value="WD40/YVTN_repeat-like_dom_sf"/>
</dbReference>
<dbReference type="InterPro" id="IPR001680">
    <property type="entry name" value="WD40_rpt"/>
</dbReference>
<evidence type="ECO:0000313" key="2">
    <source>
        <dbReference type="Proteomes" id="UP001476798"/>
    </source>
</evidence>
<dbReference type="SMART" id="SM00320">
    <property type="entry name" value="WD40"/>
    <property type="match status" value="2"/>
</dbReference>
<comment type="caution">
    <text evidence="1">The sequence shown here is derived from an EMBL/GenBank/DDBJ whole genome shotgun (WGS) entry which is preliminary data.</text>
</comment>
<evidence type="ECO:0000313" key="1">
    <source>
        <dbReference type="EMBL" id="MEQ2177349.1"/>
    </source>
</evidence>
<organism evidence="1 2">
    <name type="scientific">Goodea atripinnis</name>
    <dbReference type="NCBI Taxonomy" id="208336"/>
    <lineage>
        <taxon>Eukaryota</taxon>
        <taxon>Metazoa</taxon>
        <taxon>Chordata</taxon>
        <taxon>Craniata</taxon>
        <taxon>Vertebrata</taxon>
        <taxon>Euteleostomi</taxon>
        <taxon>Actinopterygii</taxon>
        <taxon>Neopterygii</taxon>
        <taxon>Teleostei</taxon>
        <taxon>Neoteleostei</taxon>
        <taxon>Acanthomorphata</taxon>
        <taxon>Ovalentaria</taxon>
        <taxon>Atherinomorphae</taxon>
        <taxon>Cyprinodontiformes</taxon>
        <taxon>Goodeidae</taxon>
        <taxon>Goodea</taxon>
    </lineage>
</organism>
<sequence length="163" mass="18209">MVQRRQLLLTGGRKGWVTILELPHRHQRQSFLAHDSPVKALAVDPTEDCFISGSAEGNIKTADWAPFTKPRPRTTDPFVPPSYLLEVWSLATHCLLYTFPNEHARQSLFRNLGTGVMQIEVGPASHIFSCGADGTMKMRTLPNRFAVAENNSSSPKSDVKFFI</sequence>